<keyword evidence="2" id="KW-0812">Transmembrane</keyword>
<dbReference type="Pfam" id="PF10969">
    <property type="entry name" value="DUF2771"/>
    <property type="match status" value="1"/>
</dbReference>
<evidence type="ECO:0000313" key="3">
    <source>
        <dbReference type="EMBL" id="QVI22097.1"/>
    </source>
</evidence>
<dbReference type="EMBL" id="CP074371">
    <property type="protein sequence ID" value="QVI22097.1"/>
    <property type="molecule type" value="Genomic_DNA"/>
</dbReference>
<feature type="region of interest" description="Disordered" evidence="1">
    <location>
        <begin position="250"/>
        <end position="270"/>
    </location>
</feature>
<feature type="compositionally biased region" description="Low complexity" evidence="1">
    <location>
        <begin position="259"/>
        <end position="270"/>
    </location>
</feature>
<gene>
    <name evidence="3" type="ORF">KHQ06_02825</name>
</gene>
<protein>
    <submittedName>
        <fullName evidence="3">DUF2771 domain-containing protein</fullName>
    </submittedName>
</protein>
<feature type="transmembrane region" description="Helical" evidence="2">
    <location>
        <begin position="9"/>
        <end position="31"/>
    </location>
</feature>
<dbReference type="Proteomes" id="UP000683310">
    <property type="component" value="Chromosome"/>
</dbReference>
<reference evidence="3 4" key="1">
    <citation type="submission" date="2021-04" db="EMBL/GenBank/DDBJ databases">
        <title>Nocardia tengchongensis.</title>
        <authorList>
            <person name="Zhuang k."/>
            <person name="Ran Y."/>
            <person name="Li W."/>
        </authorList>
    </citation>
    <scope>NUCLEOTIDE SEQUENCE [LARGE SCALE GENOMIC DNA]</scope>
    <source>
        <strain evidence="3 4">CFH S0057</strain>
    </source>
</reference>
<organism evidence="3 4">
    <name type="scientific">Nocardia tengchongensis</name>
    <dbReference type="NCBI Taxonomy" id="2055889"/>
    <lineage>
        <taxon>Bacteria</taxon>
        <taxon>Bacillati</taxon>
        <taxon>Actinomycetota</taxon>
        <taxon>Actinomycetes</taxon>
        <taxon>Mycobacteriales</taxon>
        <taxon>Nocardiaceae</taxon>
        <taxon>Nocardia</taxon>
    </lineage>
</organism>
<accession>A0ABX8CQC7</accession>
<evidence type="ECO:0000256" key="1">
    <source>
        <dbReference type="SAM" id="MobiDB-lite"/>
    </source>
</evidence>
<keyword evidence="4" id="KW-1185">Reference proteome</keyword>
<keyword evidence="2" id="KW-0472">Membrane</keyword>
<name>A0ABX8CQC7_9NOCA</name>
<keyword evidence="2" id="KW-1133">Transmembrane helix</keyword>
<sequence length="270" mass="29568">MSQPKARTIIALLAVLVVVAVAYFAAIVVIARHTDKSDPEITAYAHGKSVTVNPFLYCDLEISKEHLSMGKCNTTEAVSNLDVPPGSTIQLSLPKEIADAPWELLIGYRLANNKADAEILTYKEPWKLSGKPERDKDAKWDHPRTLTIKTPANEHVQLAIMEMHLPVPARDEAGNEGIISRGIWAVHTPAFDPRAVQLRRGPCRDRVRPNTKRAPVIESPGPARCFEPCGRPSGRAPARRRAPLRRCAGRSCGRSTCRAADPAAPWSPAA</sequence>
<evidence type="ECO:0000256" key="2">
    <source>
        <dbReference type="SAM" id="Phobius"/>
    </source>
</evidence>
<dbReference type="InterPro" id="IPR024495">
    <property type="entry name" value="DUF2771"/>
</dbReference>
<proteinExistence type="predicted"/>
<evidence type="ECO:0000313" key="4">
    <source>
        <dbReference type="Proteomes" id="UP000683310"/>
    </source>
</evidence>